<keyword evidence="1" id="KW-0678">Repressor</keyword>
<keyword evidence="2" id="KW-0805">Transcription regulation</keyword>
<comment type="caution">
    <text evidence="5">The sequence shown here is derived from an EMBL/GenBank/DDBJ whole genome shotgun (WGS) entry which is preliminary data.</text>
</comment>
<dbReference type="Gene3D" id="3.40.50.2300">
    <property type="match status" value="2"/>
</dbReference>
<dbReference type="InterPro" id="IPR014036">
    <property type="entry name" value="DeoR-like_C"/>
</dbReference>
<dbReference type="InterPro" id="IPR036390">
    <property type="entry name" value="WH_DNA-bd_sf"/>
</dbReference>
<dbReference type="InterPro" id="IPR037171">
    <property type="entry name" value="NagB/RpiA_transferase-like"/>
</dbReference>
<dbReference type="SUPFAM" id="SSF100950">
    <property type="entry name" value="NagB/RpiA/CoA transferase-like"/>
    <property type="match status" value="1"/>
</dbReference>
<dbReference type="InterPro" id="IPR050313">
    <property type="entry name" value="Carb_Metab_HTH_regulators"/>
</dbReference>
<evidence type="ECO:0000313" key="6">
    <source>
        <dbReference type="Proteomes" id="UP001156882"/>
    </source>
</evidence>
<dbReference type="Proteomes" id="UP001156882">
    <property type="component" value="Unassembled WGS sequence"/>
</dbReference>
<accession>A0ABQ6CQS4</accession>
<dbReference type="PANTHER" id="PTHR30363">
    <property type="entry name" value="HTH-TYPE TRANSCRIPTIONAL REGULATOR SRLR-RELATED"/>
    <property type="match status" value="1"/>
</dbReference>
<dbReference type="PROSITE" id="PS51000">
    <property type="entry name" value="HTH_DEOR_2"/>
    <property type="match status" value="1"/>
</dbReference>
<dbReference type="Pfam" id="PF08220">
    <property type="entry name" value="HTH_DeoR"/>
    <property type="match status" value="1"/>
</dbReference>
<dbReference type="InterPro" id="IPR028082">
    <property type="entry name" value="Peripla_BP_I"/>
</dbReference>
<dbReference type="PANTHER" id="PTHR30363:SF4">
    <property type="entry name" value="GLYCEROL-3-PHOSPHATE REGULON REPRESSOR"/>
    <property type="match status" value="1"/>
</dbReference>
<evidence type="ECO:0000256" key="2">
    <source>
        <dbReference type="ARBA" id="ARBA00023015"/>
    </source>
</evidence>
<gene>
    <name evidence="5" type="ORF">GCM10007874_51870</name>
</gene>
<evidence type="ECO:0000313" key="5">
    <source>
        <dbReference type="EMBL" id="GLS22170.1"/>
    </source>
</evidence>
<protein>
    <recommendedName>
        <fullName evidence="4">HTH deoR-type domain-containing protein</fullName>
    </recommendedName>
</protein>
<dbReference type="Pfam" id="PF00455">
    <property type="entry name" value="DeoRC"/>
    <property type="match status" value="1"/>
</dbReference>
<evidence type="ECO:0000256" key="3">
    <source>
        <dbReference type="ARBA" id="ARBA00023163"/>
    </source>
</evidence>
<dbReference type="RefSeq" id="WP_284315143.1">
    <property type="nucleotide sequence ID" value="NZ_BSPC01000058.1"/>
</dbReference>
<feature type="domain" description="HTH deoR-type" evidence="4">
    <location>
        <begin position="2"/>
        <end position="58"/>
    </location>
</feature>
<dbReference type="InterPro" id="IPR001034">
    <property type="entry name" value="DeoR_HTH"/>
</dbReference>
<sequence length="578" mass="60941">MITPRQAGILKLLAGRSPLSLYEIGAAFPEVSSISIRRDIARLAEQGALVRTHGGAKAAPVPAAEDFAEPDDTIDGVDAIILPPIEGRTADTLRLMAQRRHIPFLAESAPQNGGIYLGPDNFAAGHDLGVTAGRMLAGRLAEARILAVAIDHLANTKARCDGFLDGFAAAFGGPTRHWRINGEGSFRISQQASLDVFNAVPGINIVFGVNDHSVLAALDSAGRAGIEPFAFSVGGEGAGLFEILARGDRLHACAALFPEIVAMRAVDALADAFAGAPLPAEIRTPHVVLTMQTLSAYYGRDGDGFVLTPKAPTLLGLPTALAGARRQSKGRSIGFVPHYPAHDWYRNMARALQRRAGELGLELRVSAPTAGIAREIHSLRSRIAAAAIHRVNPGDTVLINAGVMAKVLAEAIADLKDVTVITNAFGVLEHLSGRAGLKVILTSGEYHARERCLVGPSLGALFETIRVDKAFLSVDGLSVRFGASARDERLALATRRFADASREVFVLADHSLIGAEASHRIVPLRQLTELITDSGSLPADRLACSSAGLRVTLADLEAEPVAGKLSASPDRLPATGRK</sequence>
<dbReference type="SMART" id="SM01134">
    <property type="entry name" value="DeoRC"/>
    <property type="match status" value="1"/>
</dbReference>
<proteinExistence type="predicted"/>
<keyword evidence="3" id="KW-0804">Transcription</keyword>
<organism evidence="5 6">
    <name type="scientific">Labrys miyagiensis</name>
    <dbReference type="NCBI Taxonomy" id="346912"/>
    <lineage>
        <taxon>Bacteria</taxon>
        <taxon>Pseudomonadati</taxon>
        <taxon>Pseudomonadota</taxon>
        <taxon>Alphaproteobacteria</taxon>
        <taxon>Hyphomicrobiales</taxon>
        <taxon>Xanthobacteraceae</taxon>
        <taxon>Labrys</taxon>
    </lineage>
</organism>
<dbReference type="SMART" id="SM00420">
    <property type="entry name" value="HTH_DEOR"/>
    <property type="match status" value="1"/>
</dbReference>
<dbReference type="SUPFAM" id="SSF53822">
    <property type="entry name" value="Periplasmic binding protein-like I"/>
    <property type="match status" value="1"/>
</dbReference>
<dbReference type="SUPFAM" id="SSF46785">
    <property type="entry name" value="Winged helix' DNA-binding domain"/>
    <property type="match status" value="1"/>
</dbReference>
<evidence type="ECO:0000256" key="1">
    <source>
        <dbReference type="ARBA" id="ARBA00022491"/>
    </source>
</evidence>
<keyword evidence="6" id="KW-1185">Reference proteome</keyword>
<evidence type="ECO:0000259" key="4">
    <source>
        <dbReference type="PROSITE" id="PS51000"/>
    </source>
</evidence>
<name>A0ABQ6CQS4_9HYPH</name>
<reference evidence="6" key="1">
    <citation type="journal article" date="2019" name="Int. J. Syst. Evol. Microbiol.">
        <title>The Global Catalogue of Microorganisms (GCM) 10K type strain sequencing project: providing services to taxonomists for standard genome sequencing and annotation.</title>
        <authorList>
            <consortium name="The Broad Institute Genomics Platform"/>
            <consortium name="The Broad Institute Genome Sequencing Center for Infectious Disease"/>
            <person name="Wu L."/>
            <person name="Ma J."/>
        </authorList>
    </citation>
    <scope>NUCLEOTIDE SEQUENCE [LARGE SCALE GENOMIC DNA]</scope>
    <source>
        <strain evidence="6">NBRC 101365</strain>
    </source>
</reference>
<dbReference type="EMBL" id="BSPC01000058">
    <property type="protein sequence ID" value="GLS22170.1"/>
    <property type="molecule type" value="Genomic_DNA"/>
</dbReference>